<evidence type="ECO:0000313" key="1">
    <source>
        <dbReference type="EMBL" id="OYR29087.1"/>
    </source>
</evidence>
<gene>
    <name evidence="1" type="ORF">CES86_2688</name>
</gene>
<protein>
    <submittedName>
        <fullName evidence="1">Uncharacterized protein</fullName>
    </submittedName>
</protein>
<proteinExistence type="predicted"/>
<dbReference type="AlphaFoldDB" id="A0A256GPJ9"/>
<sequence>MDARVKSPSTGECYKNEKMHELMPKDGLQTLLALIDIFFVNANIRAR</sequence>
<reference evidence="1 2" key="1">
    <citation type="submission" date="2017-07" db="EMBL/GenBank/DDBJ databases">
        <title>Draft genome of Ochrobactrum lupini type strain LUP21.</title>
        <authorList>
            <person name="Krzyzanowska D.M."/>
            <person name="Jafra S."/>
        </authorList>
    </citation>
    <scope>NUCLEOTIDE SEQUENCE [LARGE SCALE GENOMIC DNA]</scope>
    <source>
        <strain evidence="1 2">LUP21</strain>
    </source>
</reference>
<accession>A0A256GPJ9</accession>
<comment type="caution">
    <text evidence="1">The sequence shown here is derived from an EMBL/GenBank/DDBJ whole genome shotgun (WGS) entry which is preliminary data.</text>
</comment>
<dbReference type="EMBL" id="NNRN01000048">
    <property type="protein sequence ID" value="OYR29087.1"/>
    <property type="molecule type" value="Genomic_DNA"/>
</dbReference>
<evidence type="ECO:0000313" key="2">
    <source>
        <dbReference type="Proteomes" id="UP000216363"/>
    </source>
</evidence>
<organism evidence="1 2">
    <name type="scientific">Brucella lupini</name>
    <dbReference type="NCBI Taxonomy" id="255457"/>
    <lineage>
        <taxon>Bacteria</taxon>
        <taxon>Pseudomonadati</taxon>
        <taxon>Pseudomonadota</taxon>
        <taxon>Alphaproteobacteria</taxon>
        <taxon>Hyphomicrobiales</taxon>
        <taxon>Brucellaceae</taxon>
        <taxon>Brucella/Ochrobactrum group</taxon>
        <taxon>Brucella</taxon>
    </lineage>
</organism>
<dbReference type="Proteomes" id="UP000216363">
    <property type="component" value="Unassembled WGS sequence"/>
</dbReference>
<name>A0A256GPJ9_9HYPH</name>